<feature type="repeat" description="ANK" evidence="3">
    <location>
        <begin position="119"/>
        <end position="151"/>
    </location>
</feature>
<dbReference type="InterPro" id="IPR036770">
    <property type="entry name" value="Ankyrin_rpt-contain_sf"/>
</dbReference>
<keyword evidence="1" id="KW-0677">Repeat</keyword>
<feature type="compositionally biased region" description="Basic residues" evidence="4">
    <location>
        <begin position="496"/>
        <end position="508"/>
    </location>
</feature>
<dbReference type="AlphaFoldDB" id="A0A1I8GW25"/>
<keyword evidence="2 3" id="KW-0040">ANK repeat</keyword>
<feature type="region of interest" description="Disordered" evidence="4">
    <location>
        <begin position="484"/>
        <end position="531"/>
    </location>
</feature>
<feature type="compositionally biased region" description="Basic and acidic residues" evidence="4">
    <location>
        <begin position="566"/>
        <end position="583"/>
    </location>
</feature>
<dbReference type="PROSITE" id="PS50088">
    <property type="entry name" value="ANK_REPEAT"/>
    <property type="match status" value="14"/>
</dbReference>
<dbReference type="WBParaSite" id="maker-uti_cns_0003394-snap-gene-0.5-mRNA-1">
    <property type="protein sequence ID" value="maker-uti_cns_0003394-snap-gene-0.5-mRNA-1"/>
    <property type="gene ID" value="maker-uti_cns_0003394-snap-gene-0.5"/>
</dbReference>
<sequence length="1094" mass="120878">PYFQAKRTKEAAEMKGEGVKYKTIHDAVRSGDVEQLEAMVKSGASINELDARDKFTPLHVAANVGAVECMHWLLWHGADATVTNPRGWTPVSVAAIRGQDACMQALITRGASVTTPDVRGSTPVHLSAAHGNSFTLQTLLRAGADVQQLDKQGWSPVHVAAYHGRLGCLQMLVRWGASLDEVDSAGNTPAHLAAMEGHLPVLKFIVTASGNSAMVLGARNDHGETPKMLAKQFYKQAVIEYIEHVEWERDYPEEQESLAFPAHLAAHHGDLAQLRSLVENGIVNVNERDDHGSTPAHKAAGQGHIDALQWLIEMGANVGIQNHAGETPKDVARRFAQLAAVKVLGGTQAEVDGEAYADGVDVDDVDDMSDPPYGNTEGDSLQLTPEQIQQAQGRAKKKIDELRRLLLVAEENYKQLGGKPSIEERREKREIRDRDRQIEELTSQLDYERLKRERLEGQLDEYRREIAQLQQQVQRYEAAFKQQELEAQREQEKRQRSGTKKSGSRKKPPTAGSSGGGGLAGRSRGDPGGVFIKRSSKLQEMLTNAEVSRDFRQLKKHLKRQQMELKKNLKQLQKKEKEEKETSSESSSSESDEDGDDQIEAELKALFFSVQMGDVSLCSHILQTGVSVNSLGPKKATPLHLAAHEDKADIANLLLSRGADVNAVDRDGDTPLMLAVMKKHRLLVRILVERGTDLTNKNKKNLTAADIALMLEDLEILELLEAKQQALQYDPKVHDETILRLVSKGKRQMIDYWLKNFPKQENKRSADQQYKDGRTIAFAAALSGSMEILELVDKYGANLDLPDNSNSSPLFCAAQNGFEKIVKLLLEKGCDVNRVNKNGRTPLFFAIQTSNLGISKLLIEAGADVNKRDANETCPLAHSILSGSQEIFDLLIEKNANPRVFDKDGHDLRFEILKKLHKLGLPLDHVNEKDGETPLLTACQTSSPEVVNYLLDNGCNVKVMNKKGITPVLRASVMGDLKTVKRLKEHGAQLDVPARLRGKTSLVEFLYKEGCSVTTSDDNGKGLAHLAASKSDTELLDVIRRASAPLDEQNNKGNTPLIIATIQPANLDLIKRFIELKCNVETKNNKGKPLQALQ</sequence>
<name>A0A1I8GW25_9PLAT</name>
<evidence type="ECO:0000256" key="1">
    <source>
        <dbReference type="ARBA" id="ARBA00022737"/>
    </source>
</evidence>
<feature type="repeat" description="ANK" evidence="3">
    <location>
        <begin position="772"/>
        <end position="804"/>
    </location>
</feature>
<accession>A0A1I8GW25</accession>
<feature type="repeat" description="ANK" evidence="3">
    <location>
        <begin position="963"/>
        <end position="995"/>
    </location>
</feature>
<dbReference type="Proteomes" id="UP000095280">
    <property type="component" value="Unplaced"/>
</dbReference>
<evidence type="ECO:0000256" key="3">
    <source>
        <dbReference type="PROSITE-ProRule" id="PRU00023"/>
    </source>
</evidence>
<dbReference type="SUPFAM" id="SSF48403">
    <property type="entry name" value="Ankyrin repeat"/>
    <property type="match status" value="3"/>
</dbReference>
<feature type="compositionally biased region" description="Basic and acidic residues" evidence="4">
    <location>
        <begin position="484"/>
        <end position="495"/>
    </location>
</feature>
<feature type="repeat" description="ANK" evidence="3">
    <location>
        <begin position="53"/>
        <end position="85"/>
    </location>
</feature>
<evidence type="ECO:0000313" key="6">
    <source>
        <dbReference type="WBParaSite" id="maker-uti_cns_0003394-snap-gene-0.5-mRNA-1"/>
    </source>
</evidence>
<feature type="repeat" description="ANK" evidence="3">
    <location>
        <begin position="930"/>
        <end position="962"/>
    </location>
</feature>
<evidence type="ECO:0000313" key="5">
    <source>
        <dbReference type="Proteomes" id="UP000095280"/>
    </source>
</evidence>
<feature type="repeat" description="ANK" evidence="3">
    <location>
        <begin position="838"/>
        <end position="870"/>
    </location>
</feature>
<feature type="repeat" description="ANK" evidence="3">
    <location>
        <begin position="19"/>
        <end position="51"/>
    </location>
</feature>
<feature type="repeat" description="ANK" evidence="3">
    <location>
        <begin position="805"/>
        <end position="837"/>
    </location>
</feature>
<dbReference type="SMART" id="SM00248">
    <property type="entry name" value="ANK"/>
    <property type="match status" value="19"/>
</dbReference>
<feature type="repeat" description="ANK" evidence="3">
    <location>
        <begin position="291"/>
        <end position="323"/>
    </location>
</feature>
<dbReference type="PRINTS" id="PR01415">
    <property type="entry name" value="ANKYRIN"/>
</dbReference>
<reference evidence="6" key="1">
    <citation type="submission" date="2016-11" db="UniProtKB">
        <authorList>
            <consortium name="WormBaseParasite"/>
        </authorList>
    </citation>
    <scope>IDENTIFICATION</scope>
</reference>
<feature type="repeat" description="ANK" evidence="3">
    <location>
        <begin position="634"/>
        <end position="666"/>
    </location>
</feature>
<feature type="repeat" description="ANK" evidence="3">
    <location>
        <begin position="667"/>
        <end position="699"/>
    </location>
</feature>
<dbReference type="Pfam" id="PF13637">
    <property type="entry name" value="Ank_4"/>
    <property type="match status" value="1"/>
</dbReference>
<feature type="region of interest" description="Disordered" evidence="4">
    <location>
        <begin position="566"/>
        <end position="596"/>
    </location>
</feature>
<dbReference type="InterPro" id="IPR050776">
    <property type="entry name" value="Ank_Repeat/CDKN_Inhibitor"/>
</dbReference>
<protein>
    <submittedName>
        <fullName evidence="6">ANK_REP_REGION domain-containing protein</fullName>
    </submittedName>
</protein>
<dbReference type="GO" id="GO:0005634">
    <property type="term" value="C:nucleus"/>
    <property type="evidence" value="ECO:0007669"/>
    <property type="project" value="TreeGrafter"/>
</dbReference>
<feature type="repeat" description="ANK" evidence="3">
    <location>
        <begin position="152"/>
        <end position="184"/>
    </location>
</feature>
<dbReference type="Gene3D" id="1.25.40.20">
    <property type="entry name" value="Ankyrin repeat-containing domain"/>
    <property type="match status" value="6"/>
</dbReference>
<feature type="repeat" description="ANK" evidence="3">
    <location>
        <begin position="185"/>
        <end position="211"/>
    </location>
</feature>
<feature type="repeat" description="ANK" evidence="3">
    <location>
        <begin position="86"/>
        <end position="118"/>
    </location>
</feature>
<proteinExistence type="predicted"/>
<organism evidence="5 6">
    <name type="scientific">Macrostomum lignano</name>
    <dbReference type="NCBI Taxonomy" id="282301"/>
    <lineage>
        <taxon>Eukaryota</taxon>
        <taxon>Metazoa</taxon>
        <taxon>Spiralia</taxon>
        <taxon>Lophotrochozoa</taxon>
        <taxon>Platyhelminthes</taxon>
        <taxon>Rhabditophora</taxon>
        <taxon>Macrostomorpha</taxon>
        <taxon>Macrostomida</taxon>
        <taxon>Macrostomidae</taxon>
        <taxon>Macrostomum</taxon>
    </lineage>
</organism>
<dbReference type="Pfam" id="PF00023">
    <property type="entry name" value="Ank"/>
    <property type="match status" value="2"/>
</dbReference>
<dbReference type="PANTHER" id="PTHR24201:SF2">
    <property type="entry name" value="ANKYRIN REPEAT DOMAIN-CONTAINING PROTEIN 42"/>
    <property type="match status" value="1"/>
</dbReference>
<dbReference type="InterPro" id="IPR002110">
    <property type="entry name" value="Ankyrin_rpt"/>
</dbReference>
<evidence type="ECO:0000256" key="4">
    <source>
        <dbReference type="SAM" id="MobiDB-lite"/>
    </source>
</evidence>
<dbReference type="PANTHER" id="PTHR24201">
    <property type="entry name" value="ANK_REP_REGION DOMAIN-CONTAINING PROTEIN"/>
    <property type="match status" value="1"/>
</dbReference>
<dbReference type="PROSITE" id="PS50297">
    <property type="entry name" value="ANK_REP_REGION"/>
    <property type="match status" value="11"/>
</dbReference>
<keyword evidence="5" id="KW-1185">Reference proteome</keyword>
<dbReference type="Pfam" id="PF12796">
    <property type="entry name" value="Ank_2"/>
    <property type="match status" value="5"/>
</dbReference>
<evidence type="ECO:0000256" key="2">
    <source>
        <dbReference type="ARBA" id="ARBA00023043"/>
    </source>
</evidence>